<proteinExistence type="predicted"/>
<evidence type="ECO:0000313" key="1">
    <source>
        <dbReference type="EMBL" id="PAV73801.1"/>
    </source>
</evidence>
<name>A0A2A2KIL3_9BILA</name>
<organism evidence="1 2">
    <name type="scientific">Diploscapter pachys</name>
    <dbReference type="NCBI Taxonomy" id="2018661"/>
    <lineage>
        <taxon>Eukaryota</taxon>
        <taxon>Metazoa</taxon>
        <taxon>Ecdysozoa</taxon>
        <taxon>Nematoda</taxon>
        <taxon>Chromadorea</taxon>
        <taxon>Rhabditida</taxon>
        <taxon>Rhabditina</taxon>
        <taxon>Rhabditomorpha</taxon>
        <taxon>Rhabditoidea</taxon>
        <taxon>Rhabditidae</taxon>
        <taxon>Diploscapter</taxon>
    </lineage>
</organism>
<sequence length="126" mass="13768">MCRQPLQRRLELGIADALGGPADAQRGSFRQLRALACALRWDQGRLYLELDAAEQQGAFLPGRHVAMLPGGRLQLTLEQTLQMLDALGLVEQQAQWPRLAQQVGGWAGRARFVGHGIALKMTGPSV</sequence>
<dbReference type="Proteomes" id="UP000218231">
    <property type="component" value="Unassembled WGS sequence"/>
</dbReference>
<keyword evidence="2" id="KW-1185">Reference proteome</keyword>
<evidence type="ECO:0000313" key="2">
    <source>
        <dbReference type="Proteomes" id="UP000218231"/>
    </source>
</evidence>
<reference evidence="1 2" key="1">
    <citation type="journal article" date="2017" name="Curr. Biol.">
        <title>Genome architecture and evolution of a unichromosomal asexual nematode.</title>
        <authorList>
            <person name="Fradin H."/>
            <person name="Zegar C."/>
            <person name="Gutwein M."/>
            <person name="Lucas J."/>
            <person name="Kovtun M."/>
            <person name="Corcoran D."/>
            <person name="Baugh L.R."/>
            <person name="Kiontke K."/>
            <person name="Gunsalus K."/>
            <person name="Fitch D.H."/>
            <person name="Piano F."/>
        </authorList>
    </citation>
    <scope>NUCLEOTIDE SEQUENCE [LARGE SCALE GENOMIC DNA]</scope>
    <source>
        <strain evidence="1">PF1309</strain>
    </source>
</reference>
<comment type="caution">
    <text evidence="1">The sequence shown here is derived from an EMBL/GenBank/DDBJ whole genome shotgun (WGS) entry which is preliminary data.</text>
</comment>
<protein>
    <submittedName>
        <fullName evidence="1">Uncharacterized protein</fullName>
    </submittedName>
</protein>
<gene>
    <name evidence="1" type="ORF">WR25_05250</name>
</gene>
<dbReference type="EMBL" id="LIAE01008508">
    <property type="protein sequence ID" value="PAV73801.1"/>
    <property type="molecule type" value="Genomic_DNA"/>
</dbReference>
<dbReference type="AlphaFoldDB" id="A0A2A2KIL3"/>
<accession>A0A2A2KIL3</accession>